<evidence type="ECO:0000256" key="5">
    <source>
        <dbReference type="SAM" id="MobiDB-lite"/>
    </source>
</evidence>
<dbReference type="AlphaFoldDB" id="A0AAN9Z7R1"/>
<dbReference type="GO" id="GO:0022857">
    <property type="term" value="F:transmembrane transporter activity"/>
    <property type="evidence" value="ECO:0007669"/>
    <property type="project" value="InterPro"/>
</dbReference>
<evidence type="ECO:0000313" key="8">
    <source>
        <dbReference type="EMBL" id="KAK7871483.1"/>
    </source>
</evidence>
<feature type="transmembrane region" description="Helical" evidence="6">
    <location>
        <begin position="438"/>
        <end position="459"/>
    </location>
</feature>
<dbReference type="PROSITE" id="PS50850">
    <property type="entry name" value="MFS"/>
    <property type="match status" value="1"/>
</dbReference>
<dbReference type="Proteomes" id="UP001378592">
    <property type="component" value="Unassembled WGS sequence"/>
</dbReference>
<protein>
    <recommendedName>
        <fullName evidence="7">Major facilitator superfamily (MFS) profile domain-containing protein</fullName>
    </recommendedName>
</protein>
<feature type="region of interest" description="Disordered" evidence="5">
    <location>
        <begin position="1"/>
        <end position="29"/>
    </location>
</feature>
<feature type="transmembrane region" description="Helical" evidence="6">
    <location>
        <begin position="177"/>
        <end position="197"/>
    </location>
</feature>
<keyword evidence="2 6" id="KW-0812">Transmembrane</keyword>
<dbReference type="PANTHER" id="PTHR48021:SF7">
    <property type="entry name" value="RH09188P"/>
    <property type="match status" value="1"/>
</dbReference>
<evidence type="ECO:0000256" key="4">
    <source>
        <dbReference type="ARBA" id="ARBA00023136"/>
    </source>
</evidence>
<dbReference type="GO" id="GO:0016020">
    <property type="term" value="C:membrane"/>
    <property type="evidence" value="ECO:0007669"/>
    <property type="project" value="UniProtKB-SubCell"/>
</dbReference>
<dbReference type="InterPro" id="IPR005829">
    <property type="entry name" value="Sugar_transporter_CS"/>
</dbReference>
<proteinExistence type="predicted"/>
<feature type="transmembrane region" description="Helical" evidence="6">
    <location>
        <begin position="337"/>
        <end position="359"/>
    </location>
</feature>
<keyword evidence="9" id="KW-1185">Reference proteome</keyword>
<dbReference type="PANTHER" id="PTHR48021">
    <property type="match status" value="1"/>
</dbReference>
<evidence type="ECO:0000259" key="7">
    <source>
        <dbReference type="PROSITE" id="PS50850"/>
    </source>
</evidence>
<dbReference type="InterPro" id="IPR050549">
    <property type="entry name" value="MFS_Trehalose_Transporter"/>
</dbReference>
<feature type="transmembrane region" description="Helical" evidence="6">
    <location>
        <begin position="400"/>
        <end position="426"/>
    </location>
</feature>
<dbReference type="Gene3D" id="1.20.1250.20">
    <property type="entry name" value="MFS general substrate transporter like domains"/>
    <property type="match status" value="1"/>
</dbReference>
<comment type="caution">
    <text evidence="8">The sequence shown here is derived from an EMBL/GenBank/DDBJ whole genome shotgun (WGS) entry which is preliminary data.</text>
</comment>
<dbReference type="EMBL" id="JAZDUA010000038">
    <property type="protein sequence ID" value="KAK7871483.1"/>
    <property type="molecule type" value="Genomic_DNA"/>
</dbReference>
<keyword evidence="3 6" id="KW-1133">Transmembrane helix</keyword>
<feature type="transmembrane region" description="Helical" evidence="6">
    <location>
        <begin position="118"/>
        <end position="137"/>
    </location>
</feature>
<sequence length="526" mass="55132">MEQDTRPEAARILPPPPPPPSQEKALEAGAVEPSQLARARARATCAQCVVAGAVFLLSAGAGFPIGYSAVALPQLRAPNSSLLTDNDMGSWIASIHSAATPVGAFASGVLTERVGRRAALQLTALPFVAGWALVALARSHAVLLAGRAVAGLAVGLSAAPAQVLISEVAEPRNRGALAGTPMVSYSLGILCVYALGAALPWRAVAWLGTALPLAALAALALVPESPTWLVRRGRLPQASKALRWLRGGSVAAPLAQREFEQLVARLRSEETRGEAEAEAEAAPRPPEGCLRAFSRPDVYKPFFIVVTLNIMQIFSGTYLVIFYAVDLLEKANAGMDEALAAVLTAAVRVVFTAVACGLLSWTGRRALALSSGLTSGLAAVAMGSALYVRDGDAQGQGSDPYAAIVVGCLLVYMAANTCGFFVLPLITIGELLPAKVRGLAGGYIFASFNLALFAATKVFPSVTSEIGAHGVFWVFGIASLTGTVFIYLALPETKGQSLAQIEDYFRGKNFLWVTRHKYRSPEAPKV</sequence>
<dbReference type="PROSITE" id="PS00217">
    <property type="entry name" value="SUGAR_TRANSPORT_2"/>
    <property type="match status" value="1"/>
</dbReference>
<organism evidence="8 9">
    <name type="scientific">Gryllus longicercus</name>
    <dbReference type="NCBI Taxonomy" id="2509291"/>
    <lineage>
        <taxon>Eukaryota</taxon>
        <taxon>Metazoa</taxon>
        <taxon>Ecdysozoa</taxon>
        <taxon>Arthropoda</taxon>
        <taxon>Hexapoda</taxon>
        <taxon>Insecta</taxon>
        <taxon>Pterygota</taxon>
        <taxon>Neoptera</taxon>
        <taxon>Polyneoptera</taxon>
        <taxon>Orthoptera</taxon>
        <taxon>Ensifera</taxon>
        <taxon>Gryllidea</taxon>
        <taxon>Grylloidea</taxon>
        <taxon>Gryllidae</taxon>
        <taxon>Gryllinae</taxon>
        <taxon>Gryllus</taxon>
    </lineage>
</organism>
<dbReference type="FunFam" id="1.20.1250.20:FF:000249">
    <property type="entry name" value="facilitated trehalose transporter Tret1"/>
    <property type="match status" value="1"/>
</dbReference>
<evidence type="ECO:0000313" key="9">
    <source>
        <dbReference type="Proteomes" id="UP001378592"/>
    </source>
</evidence>
<dbReference type="InterPro" id="IPR005828">
    <property type="entry name" value="MFS_sugar_transport-like"/>
</dbReference>
<keyword evidence="4 6" id="KW-0472">Membrane</keyword>
<name>A0AAN9Z7R1_9ORTH</name>
<feature type="transmembrane region" description="Helical" evidence="6">
    <location>
        <begin position="302"/>
        <end position="325"/>
    </location>
</feature>
<feature type="transmembrane region" description="Helical" evidence="6">
    <location>
        <begin position="143"/>
        <end position="165"/>
    </location>
</feature>
<comment type="subcellular location">
    <subcellularLocation>
        <location evidence="1">Membrane</location>
        <topology evidence="1">Multi-pass membrane protein</topology>
    </subcellularLocation>
</comment>
<dbReference type="SUPFAM" id="SSF103473">
    <property type="entry name" value="MFS general substrate transporter"/>
    <property type="match status" value="1"/>
</dbReference>
<feature type="transmembrane region" description="Helical" evidence="6">
    <location>
        <begin position="48"/>
        <end position="70"/>
    </location>
</feature>
<dbReference type="InterPro" id="IPR020846">
    <property type="entry name" value="MFS_dom"/>
</dbReference>
<gene>
    <name evidence="8" type="ORF">R5R35_010204</name>
</gene>
<evidence type="ECO:0000256" key="2">
    <source>
        <dbReference type="ARBA" id="ARBA00022692"/>
    </source>
</evidence>
<dbReference type="InterPro" id="IPR036259">
    <property type="entry name" value="MFS_trans_sf"/>
</dbReference>
<accession>A0AAN9Z7R1</accession>
<reference evidence="8 9" key="1">
    <citation type="submission" date="2024-03" db="EMBL/GenBank/DDBJ databases">
        <title>The genome assembly and annotation of the cricket Gryllus longicercus Weissman &amp; Gray.</title>
        <authorList>
            <person name="Szrajer S."/>
            <person name="Gray D."/>
            <person name="Ylla G."/>
        </authorList>
    </citation>
    <scope>NUCLEOTIDE SEQUENCE [LARGE SCALE GENOMIC DNA]</scope>
    <source>
        <strain evidence="8">DAG 2021-001</strain>
        <tissue evidence="8">Whole body minus gut</tissue>
    </source>
</reference>
<evidence type="ECO:0000256" key="3">
    <source>
        <dbReference type="ARBA" id="ARBA00022989"/>
    </source>
</evidence>
<feature type="domain" description="Major facilitator superfamily (MFS) profile" evidence="7">
    <location>
        <begin position="50"/>
        <end position="494"/>
    </location>
</feature>
<feature type="transmembrane region" description="Helical" evidence="6">
    <location>
        <begin position="203"/>
        <end position="222"/>
    </location>
</feature>
<feature type="transmembrane region" description="Helical" evidence="6">
    <location>
        <begin position="90"/>
        <end position="111"/>
    </location>
</feature>
<feature type="transmembrane region" description="Helical" evidence="6">
    <location>
        <begin position="471"/>
        <end position="490"/>
    </location>
</feature>
<feature type="transmembrane region" description="Helical" evidence="6">
    <location>
        <begin position="366"/>
        <end position="388"/>
    </location>
</feature>
<evidence type="ECO:0000256" key="6">
    <source>
        <dbReference type="SAM" id="Phobius"/>
    </source>
</evidence>
<dbReference type="Pfam" id="PF00083">
    <property type="entry name" value="Sugar_tr"/>
    <property type="match status" value="1"/>
</dbReference>
<evidence type="ECO:0000256" key="1">
    <source>
        <dbReference type="ARBA" id="ARBA00004141"/>
    </source>
</evidence>